<protein>
    <submittedName>
        <fullName evidence="1">Uncharacterized protein</fullName>
    </submittedName>
</protein>
<gene>
    <name evidence="1" type="ORF">MRB53_024056</name>
</gene>
<name>A0ACC2LCB8_PERAE</name>
<accession>A0ACC2LCB8</accession>
<sequence length="497" mass="56540">MASISRVSIGMRWGLRHQLQLQRISSPKQISSLNRKESISDSTCLLSKLLQESDSRVKMALDLEHDLMPKTNASFWESLVAALRSSSPKKAQLVLEWKLDRLLMENNRDYDHYSELISLCGKVHNIPFAIQVFTSLEAQGIRPNVVLFNTLVSACLLAGNVITAFSLFEIMERTDDCKPDLATYNSFISAYSKMGDAKAMEAWYLAGKAAGCSPDVLTYDFLIAGFVKVGRFDDADRFFEEMILSGMTPNETILGSVLEGLCKQKKIGVLAKVHYGIIRLHALWDRLDDMEHSIERMLKEGILFTCPVDIEAVGCLTDDLKELLEKISDFCITPESIRMLYVCKPWRSILKKSMHLELLWLMMLADKEEEDPDSRVFFILCNQKIYNIGHPEIRGKSCCGSFQNREEIRDKHIRKVAQSDDGNVVVFQHGLGYLFLCRIGDDAYTDIHVDALMEDVIYHKEHFHAFDQVAAVYLLHIDEGFHPYGERLTPELETPPP</sequence>
<dbReference type="Proteomes" id="UP001234297">
    <property type="component" value="Chromosome 7"/>
</dbReference>
<proteinExistence type="predicted"/>
<evidence type="ECO:0000313" key="1">
    <source>
        <dbReference type="EMBL" id="KAJ8630733.1"/>
    </source>
</evidence>
<keyword evidence="2" id="KW-1185">Reference proteome</keyword>
<evidence type="ECO:0000313" key="2">
    <source>
        <dbReference type="Proteomes" id="UP001234297"/>
    </source>
</evidence>
<dbReference type="EMBL" id="CM056815">
    <property type="protein sequence ID" value="KAJ8630733.1"/>
    <property type="molecule type" value="Genomic_DNA"/>
</dbReference>
<organism evidence="1 2">
    <name type="scientific">Persea americana</name>
    <name type="common">Avocado</name>
    <dbReference type="NCBI Taxonomy" id="3435"/>
    <lineage>
        <taxon>Eukaryota</taxon>
        <taxon>Viridiplantae</taxon>
        <taxon>Streptophyta</taxon>
        <taxon>Embryophyta</taxon>
        <taxon>Tracheophyta</taxon>
        <taxon>Spermatophyta</taxon>
        <taxon>Magnoliopsida</taxon>
        <taxon>Magnoliidae</taxon>
        <taxon>Laurales</taxon>
        <taxon>Lauraceae</taxon>
        <taxon>Persea</taxon>
    </lineage>
</organism>
<reference evidence="1 2" key="1">
    <citation type="journal article" date="2022" name="Hortic Res">
        <title>A haplotype resolved chromosomal level avocado genome allows analysis of novel avocado genes.</title>
        <authorList>
            <person name="Nath O."/>
            <person name="Fletcher S.J."/>
            <person name="Hayward A."/>
            <person name="Shaw L.M."/>
            <person name="Masouleh A.K."/>
            <person name="Furtado A."/>
            <person name="Henry R.J."/>
            <person name="Mitter N."/>
        </authorList>
    </citation>
    <scope>NUCLEOTIDE SEQUENCE [LARGE SCALE GENOMIC DNA]</scope>
    <source>
        <strain evidence="2">cv. Hass</strain>
    </source>
</reference>
<comment type="caution">
    <text evidence="1">The sequence shown here is derived from an EMBL/GenBank/DDBJ whole genome shotgun (WGS) entry which is preliminary data.</text>
</comment>